<proteinExistence type="predicted"/>
<feature type="transmembrane region" description="Helical" evidence="1">
    <location>
        <begin position="65"/>
        <end position="82"/>
    </location>
</feature>
<dbReference type="PANTHER" id="PTHR23516:SF2">
    <property type="entry name" value="MOLYBDATE-ANION TRANSPORTER"/>
    <property type="match status" value="1"/>
</dbReference>
<organism evidence="3 5">
    <name type="scientific">Cannabis sativa</name>
    <name type="common">Hemp</name>
    <name type="synonym">Marijuana</name>
    <dbReference type="NCBI Taxonomy" id="3483"/>
    <lineage>
        <taxon>Eukaryota</taxon>
        <taxon>Viridiplantae</taxon>
        <taxon>Streptophyta</taxon>
        <taxon>Embryophyta</taxon>
        <taxon>Tracheophyta</taxon>
        <taxon>Spermatophyta</taxon>
        <taxon>Magnoliopsida</taxon>
        <taxon>eudicotyledons</taxon>
        <taxon>Gunneridae</taxon>
        <taxon>Pentapetalae</taxon>
        <taxon>rosids</taxon>
        <taxon>fabids</taxon>
        <taxon>Rosales</taxon>
        <taxon>Cannabaceae</taxon>
        <taxon>Cannabis</taxon>
    </lineage>
</organism>
<dbReference type="PANTHER" id="PTHR23516">
    <property type="entry name" value="SAM (S-ADENOSYL METHIONINE) TRANSPORTER"/>
    <property type="match status" value="1"/>
</dbReference>
<reference evidence="4 5" key="1">
    <citation type="journal article" date="2020" name="bioRxiv">
        <title>Sequence and annotation of 42 cannabis genomes reveals extensive copy number variation in cannabinoid synthesis and pathogen resistance genes.</title>
        <authorList>
            <person name="Mckernan K.J."/>
            <person name="Helbert Y."/>
            <person name="Kane L.T."/>
            <person name="Ebling H."/>
            <person name="Zhang L."/>
            <person name="Liu B."/>
            <person name="Eaton Z."/>
            <person name="Mclaughlin S."/>
            <person name="Kingan S."/>
            <person name="Baybayan P."/>
            <person name="Concepcion G."/>
            <person name="Jordan M."/>
            <person name="Riva A."/>
            <person name="Barbazuk W."/>
            <person name="Harkins T."/>
        </authorList>
    </citation>
    <scope>NUCLEOTIDE SEQUENCE [LARGE SCALE GENOMIC DNA]</scope>
    <source>
        <strain evidence="4 5">cv. Jamaican Lion 4</strain>
        <strain evidence="3">Father</strain>
        <strain evidence="2">Mother</strain>
        <tissue evidence="3">Leaf</tissue>
    </source>
</reference>
<dbReference type="Proteomes" id="UP000583929">
    <property type="component" value="Unassembled WGS sequence"/>
</dbReference>
<dbReference type="Gene3D" id="1.20.1250.20">
    <property type="entry name" value="MFS general substrate transporter like domains"/>
    <property type="match status" value="1"/>
</dbReference>
<dbReference type="SUPFAM" id="SSF103473">
    <property type="entry name" value="MFS general substrate transporter"/>
    <property type="match status" value="1"/>
</dbReference>
<dbReference type="InterPro" id="IPR008509">
    <property type="entry name" value="MOT2/MFSD5"/>
</dbReference>
<evidence type="ECO:0000313" key="3">
    <source>
        <dbReference type="EMBL" id="KAF4402010.1"/>
    </source>
</evidence>
<feature type="transmembrane region" description="Helical" evidence="1">
    <location>
        <begin position="16"/>
        <end position="34"/>
    </location>
</feature>
<keyword evidence="1" id="KW-0472">Membrane</keyword>
<feature type="transmembrane region" description="Helical" evidence="1">
    <location>
        <begin position="224"/>
        <end position="243"/>
    </location>
</feature>
<dbReference type="GO" id="GO:0016020">
    <property type="term" value="C:membrane"/>
    <property type="evidence" value="ECO:0007669"/>
    <property type="project" value="InterPro"/>
</dbReference>
<protein>
    <recommendedName>
        <fullName evidence="6">Molybdate-anion transporter-like</fullName>
    </recommendedName>
</protein>
<evidence type="ECO:0000313" key="2">
    <source>
        <dbReference type="EMBL" id="KAF4375107.1"/>
    </source>
</evidence>
<feature type="transmembrane region" description="Helical" evidence="1">
    <location>
        <begin position="400"/>
        <end position="416"/>
    </location>
</feature>
<keyword evidence="5" id="KW-1185">Reference proteome</keyword>
<feature type="transmembrane region" description="Helical" evidence="1">
    <location>
        <begin position="268"/>
        <end position="289"/>
    </location>
</feature>
<dbReference type="EMBL" id="JAATIQ010000009">
    <property type="protein sequence ID" value="KAF4402010.1"/>
    <property type="molecule type" value="Genomic_DNA"/>
</dbReference>
<dbReference type="Proteomes" id="UP000525078">
    <property type="component" value="Unassembled WGS sequence"/>
</dbReference>
<feature type="transmembrane region" description="Helical" evidence="1">
    <location>
        <begin position="335"/>
        <end position="354"/>
    </location>
</feature>
<dbReference type="InterPro" id="IPR036259">
    <property type="entry name" value="MFS_trans_sf"/>
</dbReference>
<name>A0A7J6I5U3_CANSA</name>
<keyword evidence="1" id="KW-1133">Transmembrane helix</keyword>
<evidence type="ECO:0000256" key="1">
    <source>
        <dbReference type="SAM" id="Phobius"/>
    </source>
</evidence>
<feature type="transmembrane region" description="Helical" evidence="1">
    <location>
        <begin position="360"/>
        <end position="379"/>
    </location>
</feature>
<feature type="transmembrane region" description="Helical" evidence="1">
    <location>
        <begin position="189"/>
        <end position="212"/>
    </location>
</feature>
<dbReference type="GO" id="GO:0015098">
    <property type="term" value="F:molybdate ion transmembrane transporter activity"/>
    <property type="evidence" value="ECO:0007669"/>
    <property type="project" value="InterPro"/>
</dbReference>
<dbReference type="EMBL" id="JAATIP010000092">
    <property type="protein sequence ID" value="KAF4375107.1"/>
    <property type="molecule type" value="Genomic_DNA"/>
</dbReference>
<evidence type="ECO:0000313" key="4">
    <source>
        <dbReference type="Proteomes" id="UP000525078"/>
    </source>
</evidence>
<feature type="transmembrane region" description="Helical" evidence="1">
    <location>
        <begin position="97"/>
        <end position="118"/>
    </location>
</feature>
<feature type="transmembrane region" description="Helical" evidence="1">
    <location>
        <begin position="422"/>
        <end position="442"/>
    </location>
</feature>
<keyword evidence="1" id="KW-0812">Transmembrane</keyword>
<accession>A0A7J6I5U3</accession>
<comment type="caution">
    <text evidence="3">The sequence shown here is derived from an EMBL/GenBank/DDBJ whole genome shotgun (WGS) entry which is preliminary data.</text>
</comment>
<dbReference type="Pfam" id="PF05631">
    <property type="entry name" value="MFS_5"/>
    <property type="match status" value="1"/>
</dbReference>
<feature type="transmembrane region" description="Helical" evidence="1">
    <location>
        <begin position="150"/>
        <end position="168"/>
    </location>
</feature>
<evidence type="ECO:0008006" key="6">
    <source>
        <dbReference type="Google" id="ProtNLM"/>
    </source>
</evidence>
<evidence type="ECO:0000313" key="5">
    <source>
        <dbReference type="Proteomes" id="UP000583929"/>
    </source>
</evidence>
<dbReference type="AlphaFoldDB" id="A0A7J6I5U3"/>
<feature type="transmembrane region" description="Helical" evidence="1">
    <location>
        <begin position="301"/>
        <end position="323"/>
    </location>
</feature>
<sequence>MAVVIESSVWEPNPSLYTLLFLACVFSIALFPYASKNFSSSSRTPVVFDHGVSSSSSFLRFQRNFILLYSLASVVEGLWSVFGEMELAYYGVSREHIVLSLCVGTGASLFFGTILGVVSDLIGQKKICLLFCILHLFIALLKRTVAHPSILVASICLSVSASIFSFSFETWMVVHHEKQGHRRDALNETFWLMSFFESASLIGSQILSNWLIDNNVERNLRSPSTVAVVVAMICIVYITKGWAEVPQTAAFKEYKISFSTYILGDKRIWLLAWAQACLHFSYAVFWILWAPTVVADGREVHLGLIFPCLLGSRMLGSTLFPWITGGLSSLRTEDYLTCAFIIAGMVLCITAYDYQEIEVLVMLFCLFSASVGLISPSLARLRTMYVPNELRGGMISLSQAPANVTILFFLVQGGYYRNIENSTILVIAAMGLFTAAGSMHMLKRWGKQPYQNWHKS</sequence>
<gene>
    <name evidence="2" type="ORF">F8388_017253</name>
    <name evidence="3" type="ORF">G4B88_017522</name>
</gene>